<gene>
    <name evidence="2" type="ORF">FUAX_55640</name>
</gene>
<evidence type="ECO:0000313" key="2">
    <source>
        <dbReference type="EMBL" id="BDD13132.1"/>
    </source>
</evidence>
<feature type="region of interest" description="Disordered" evidence="1">
    <location>
        <begin position="191"/>
        <end position="213"/>
    </location>
</feature>
<dbReference type="EMBL" id="AP025327">
    <property type="protein sequence ID" value="BDD13132.1"/>
    <property type="molecule type" value="Genomic_DNA"/>
</dbReference>
<accession>A0AAU9D6X0</accession>
<proteinExistence type="predicted"/>
<organism evidence="2 3">
    <name type="scientific">Fulvitalea axinellae</name>
    <dbReference type="NCBI Taxonomy" id="1182444"/>
    <lineage>
        <taxon>Bacteria</taxon>
        <taxon>Pseudomonadati</taxon>
        <taxon>Bacteroidota</taxon>
        <taxon>Cytophagia</taxon>
        <taxon>Cytophagales</taxon>
        <taxon>Persicobacteraceae</taxon>
        <taxon>Fulvitalea</taxon>
    </lineage>
</organism>
<dbReference type="KEGG" id="fax:FUAX_55640"/>
<evidence type="ECO:0000313" key="3">
    <source>
        <dbReference type="Proteomes" id="UP001348817"/>
    </source>
</evidence>
<sequence length="213" mass="24515">MRDEVKALARRVKKDGLLEDRIRLHYLSEDYQLSKSDNDILQRIIAIRELQKSGYETREIAVILANDFGVSQSTIYRDCKRAQSIFGDMLKASAEAEILSTAELMKRIARKSYECGDMKSAVRASANYVKILRPYAEDNHIDDDDPKTFVIEIKTEGQRKKKTVDMSNFHKVEDAEFEEIADTVLGKHIGPDRMLDIMDSEDSDKEEEDEEED</sequence>
<protein>
    <submittedName>
        <fullName evidence="2">Uncharacterized protein</fullName>
    </submittedName>
</protein>
<geneLocation type="plasmid" evidence="2 3">
    <name>pFA13</name>
</geneLocation>
<feature type="compositionally biased region" description="Acidic residues" evidence="1">
    <location>
        <begin position="198"/>
        <end position="213"/>
    </location>
</feature>
<dbReference type="AlphaFoldDB" id="A0AAU9D6X0"/>
<keyword evidence="2" id="KW-0614">Plasmid</keyword>
<keyword evidence="3" id="KW-1185">Reference proteome</keyword>
<reference evidence="2 3" key="1">
    <citation type="submission" date="2021-12" db="EMBL/GenBank/DDBJ databases">
        <title>Genome sequencing of bacteria with rrn-lacking chromosome and rrn-plasmid.</title>
        <authorList>
            <person name="Anda M."/>
            <person name="Iwasaki W."/>
        </authorList>
    </citation>
    <scope>NUCLEOTIDE SEQUENCE [LARGE SCALE GENOMIC DNA]</scope>
    <source>
        <strain evidence="2 3">DSM 100852</strain>
        <plasmid evidence="2 3">pFA13</plasmid>
    </source>
</reference>
<name>A0AAU9D6X0_9BACT</name>
<evidence type="ECO:0000256" key="1">
    <source>
        <dbReference type="SAM" id="MobiDB-lite"/>
    </source>
</evidence>
<dbReference type="Proteomes" id="UP001348817">
    <property type="component" value="Plasmid pFA13"/>
</dbReference>